<sequence>MATDQCYKMQEPRRYRGIWINDFEGQEFIPEGTTAAEWPGGDAKSPGWREGFERVRAAKIWLDVSRVKPGRGSEYDGREMLIEFIGRKTLYPGHHGHLGMSGHEIIVDRVILLKKCPKKGVCG</sequence>
<reference evidence="1 2" key="1">
    <citation type="submission" date="2017-11" db="EMBL/GenBank/DDBJ databases">
        <title>Complete genome sequence of Sphingomonas sp. Strain Cra20, a psychrotolerant potential plant growth promoting rhizobacteria.</title>
        <authorList>
            <person name="Luo Y."/>
        </authorList>
    </citation>
    <scope>NUCLEOTIDE SEQUENCE [LARGE SCALE GENOMIC DNA]</scope>
    <source>
        <strain evidence="1 2">Cra20</strain>
    </source>
</reference>
<organism evidence="1 2">
    <name type="scientific">Sphingomonas psychrotolerans</name>
    <dbReference type="NCBI Taxonomy" id="1327635"/>
    <lineage>
        <taxon>Bacteria</taxon>
        <taxon>Pseudomonadati</taxon>
        <taxon>Pseudomonadota</taxon>
        <taxon>Alphaproteobacteria</taxon>
        <taxon>Sphingomonadales</taxon>
        <taxon>Sphingomonadaceae</taxon>
        <taxon>Sphingomonas</taxon>
    </lineage>
</organism>
<evidence type="ECO:0000313" key="2">
    <source>
        <dbReference type="Proteomes" id="UP000229081"/>
    </source>
</evidence>
<accession>A0A2K8MI79</accession>
<dbReference type="KEGG" id="sphc:CVN68_09875"/>
<dbReference type="AlphaFoldDB" id="A0A2K8MI79"/>
<keyword evidence="2" id="KW-1185">Reference proteome</keyword>
<evidence type="ECO:0000313" key="1">
    <source>
        <dbReference type="EMBL" id="ATY32246.1"/>
    </source>
</evidence>
<proteinExistence type="predicted"/>
<dbReference type="Proteomes" id="UP000229081">
    <property type="component" value="Chromosome"/>
</dbReference>
<protein>
    <submittedName>
        <fullName evidence="1">Uncharacterized protein</fullName>
    </submittedName>
</protein>
<gene>
    <name evidence="1" type="ORF">CVN68_09875</name>
</gene>
<dbReference type="EMBL" id="CP024923">
    <property type="protein sequence ID" value="ATY32246.1"/>
    <property type="molecule type" value="Genomic_DNA"/>
</dbReference>
<name>A0A2K8MI79_9SPHN</name>